<comment type="similarity">
    <text evidence="3 11">Belongs to the purine nucleoside phosphorylase YfiH/LACC1 family.</text>
</comment>
<evidence type="ECO:0000256" key="9">
    <source>
        <dbReference type="ARBA" id="ARBA00048968"/>
    </source>
</evidence>
<keyword evidence="13" id="KW-1185">Reference proteome</keyword>
<evidence type="ECO:0000256" key="11">
    <source>
        <dbReference type="RuleBase" id="RU361274"/>
    </source>
</evidence>
<dbReference type="EMBL" id="JACRSY010000010">
    <property type="protein sequence ID" value="MBC8579448.1"/>
    <property type="molecule type" value="Genomic_DNA"/>
</dbReference>
<dbReference type="GO" id="GO:0017061">
    <property type="term" value="F:S-methyl-5-thioadenosine phosphorylase activity"/>
    <property type="evidence" value="ECO:0007669"/>
    <property type="project" value="UniProtKB-EC"/>
</dbReference>
<evidence type="ECO:0000256" key="2">
    <source>
        <dbReference type="ARBA" id="ARBA00003215"/>
    </source>
</evidence>
<dbReference type="InterPro" id="IPR038371">
    <property type="entry name" value="Cu_polyphenol_OxRdtase_sf"/>
</dbReference>
<keyword evidence="7" id="KW-0862">Zinc</keyword>
<evidence type="ECO:0000313" key="13">
    <source>
        <dbReference type="Proteomes" id="UP000655830"/>
    </source>
</evidence>
<evidence type="ECO:0000256" key="6">
    <source>
        <dbReference type="ARBA" id="ARBA00022801"/>
    </source>
</evidence>
<dbReference type="Gene3D" id="3.60.140.10">
    <property type="entry name" value="CNF1/YfiH-like putative cysteine hydrolases"/>
    <property type="match status" value="1"/>
</dbReference>
<keyword evidence="4" id="KW-0808">Transferase</keyword>
<comment type="function">
    <text evidence="2">Purine nucleoside enzyme that catalyzes the phosphorolysis of adenosine and inosine nucleosides, yielding D-ribose 1-phosphate and the respective free bases, adenine and hypoxanthine. Also catalyzes the phosphorolysis of S-methyl-5'-thioadenosine into adenine and S-methyl-5-thio-alpha-D-ribose 1-phosphate. Also has adenosine deaminase activity.</text>
</comment>
<gene>
    <name evidence="12" type="primary">pgeF</name>
    <name evidence="12" type="ORF">H8718_07890</name>
</gene>
<evidence type="ECO:0000313" key="12">
    <source>
        <dbReference type="EMBL" id="MBC8579448.1"/>
    </source>
</evidence>
<dbReference type="GO" id="GO:0005507">
    <property type="term" value="F:copper ion binding"/>
    <property type="evidence" value="ECO:0007669"/>
    <property type="project" value="TreeGrafter"/>
</dbReference>
<comment type="catalytic activity">
    <reaction evidence="10">
        <text>S-methyl-5'-thioadenosine + phosphate = 5-(methylsulfanyl)-alpha-D-ribose 1-phosphate + adenine</text>
        <dbReference type="Rhea" id="RHEA:11852"/>
        <dbReference type="ChEBI" id="CHEBI:16708"/>
        <dbReference type="ChEBI" id="CHEBI:17509"/>
        <dbReference type="ChEBI" id="CHEBI:43474"/>
        <dbReference type="ChEBI" id="CHEBI:58533"/>
        <dbReference type="EC" id="2.4.2.28"/>
    </reaction>
    <physiologicalReaction direction="left-to-right" evidence="10">
        <dbReference type="Rhea" id="RHEA:11853"/>
    </physiologicalReaction>
</comment>
<evidence type="ECO:0000256" key="4">
    <source>
        <dbReference type="ARBA" id="ARBA00022679"/>
    </source>
</evidence>
<protein>
    <recommendedName>
        <fullName evidence="11">Purine nucleoside phosphorylase</fullName>
    </recommendedName>
</protein>
<sequence>MQNHTDCILDLESQVPHVKFKKWQDDPHMKHCFTTKLGGVSEGEWASLNLGFNRGDGEGNVLENYKRVCHMLEVPFESLILSRQIHETHIEEVTLKDVGNGIHSPNKWESVDGIYTGERGLTLVTHYADCVPLFFYASKYGMIGMAHAGWRGTVGGIGKKMIEIWHNKHHIPLEEIQVGIGPSIGPCCFEVGEEVARVFIEKFGHVNFITKNIRNEKYYIDLWACNEKILVDAGIKQEQIAKAEMCTCCQSDIFYSHRKTQGKRGTLGAFMYLK</sequence>
<keyword evidence="6" id="KW-0378">Hydrolase</keyword>
<dbReference type="PANTHER" id="PTHR30616:SF2">
    <property type="entry name" value="PURINE NUCLEOSIDE PHOSPHORYLASE LACC1"/>
    <property type="match status" value="1"/>
</dbReference>
<dbReference type="PANTHER" id="PTHR30616">
    <property type="entry name" value="UNCHARACTERIZED PROTEIN YFIH"/>
    <property type="match status" value="1"/>
</dbReference>
<organism evidence="12 13">
    <name type="scientific">Zhenhengia yiwuensis</name>
    <dbReference type="NCBI Taxonomy" id="2763666"/>
    <lineage>
        <taxon>Bacteria</taxon>
        <taxon>Bacillati</taxon>
        <taxon>Bacillota</taxon>
        <taxon>Clostridia</taxon>
        <taxon>Lachnospirales</taxon>
        <taxon>Lachnospiraceae</taxon>
        <taxon>Zhenhengia</taxon>
    </lineage>
</organism>
<accession>A0A926EFN8</accession>
<comment type="catalytic activity">
    <reaction evidence="1">
        <text>inosine + phosphate = alpha-D-ribose 1-phosphate + hypoxanthine</text>
        <dbReference type="Rhea" id="RHEA:27646"/>
        <dbReference type="ChEBI" id="CHEBI:17368"/>
        <dbReference type="ChEBI" id="CHEBI:17596"/>
        <dbReference type="ChEBI" id="CHEBI:43474"/>
        <dbReference type="ChEBI" id="CHEBI:57720"/>
        <dbReference type="EC" id="2.4.2.1"/>
    </reaction>
    <physiologicalReaction direction="left-to-right" evidence="1">
        <dbReference type="Rhea" id="RHEA:27647"/>
    </physiologicalReaction>
</comment>
<name>A0A926EFN8_9FIRM</name>
<keyword evidence="5" id="KW-0479">Metal-binding</keyword>
<dbReference type="AlphaFoldDB" id="A0A926EFN8"/>
<dbReference type="CDD" id="cd16833">
    <property type="entry name" value="YfiH"/>
    <property type="match status" value="1"/>
</dbReference>
<evidence type="ECO:0000256" key="1">
    <source>
        <dbReference type="ARBA" id="ARBA00000553"/>
    </source>
</evidence>
<comment type="catalytic activity">
    <reaction evidence="8">
        <text>adenosine + H2O + H(+) = inosine + NH4(+)</text>
        <dbReference type="Rhea" id="RHEA:24408"/>
        <dbReference type="ChEBI" id="CHEBI:15377"/>
        <dbReference type="ChEBI" id="CHEBI:15378"/>
        <dbReference type="ChEBI" id="CHEBI:16335"/>
        <dbReference type="ChEBI" id="CHEBI:17596"/>
        <dbReference type="ChEBI" id="CHEBI:28938"/>
        <dbReference type="EC" id="3.5.4.4"/>
    </reaction>
    <physiologicalReaction direction="left-to-right" evidence="8">
        <dbReference type="Rhea" id="RHEA:24409"/>
    </physiologicalReaction>
</comment>
<comment type="catalytic activity">
    <reaction evidence="9">
        <text>adenosine + phosphate = alpha-D-ribose 1-phosphate + adenine</text>
        <dbReference type="Rhea" id="RHEA:27642"/>
        <dbReference type="ChEBI" id="CHEBI:16335"/>
        <dbReference type="ChEBI" id="CHEBI:16708"/>
        <dbReference type="ChEBI" id="CHEBI:43474"/>
        <dbReference type="ChEBI" id="CHEBI:57720"/>
        <dbReference type="EC" id="2.4.2.1"/>
    </reaction>
    <physiologicalReaction direction="left-to-right" evidence="9">
        <dbReference type="Rhea" id="RHEA:27643"/>
    </physiologicalReaction>
</comment>
<dbReference type="InterPro" id="IPR003730">
    <property type="entry name" value="Cu_polyphenol_OxRdtase"/>
</dbReference>
<comment type="caution">
    <text evidence="12">The sequence shown here is derived from an EMBL/GenBank/DDBJ whole genome shotgun (WGS) entry which is preliminary data.</text>
</comment>
<evidence type="ECO:0000256" key="3">
    <source>
        <dbReference type="ARBA" id="ARBA00007353"/>
    </source>
</evidence>
<evidence type="ECO:0000256" key="8">
    <source>
        <dbReference type="ARBA" id="ARBA00047989"/>
    </source>
</evidence>
<evidence type="ECO:0000256" key="7">
    <source>
        <dbReference type="ARBA" id="ARBA00022833"/>
    </source>
</evidence>
<evidence type="ECO:0000256" key="5">
    <source>
        <dbReference type="ARBA" id="ARBA00022723"/>
    </source>
</evidence>
<dbReference type="InterPro" id="IPR011324">
    <property type="entry name" value="Cytotoxic_necrot_fac-like_cat"/>
</dbReference>
<dbReference type="NCBIfam" id="TIGR00726">
    <property type="entry name" value="peptidoglycan editing factor PgeF"/>
    <property type="match status" value="1"/>
</dbReference>
<dbReference type="RefSeq" id="WP_249332504.1">
    <property type="nucleotide sequence ID" value="NZ_JACRSY010000010.1"/>
</dbReference>
<dbReference type="SUPFAM" id="SSF64438">
    <property type="entry name" value="CNF1/YfiH-like putative cysteine hydrolases"/>
    <property type="match status" value="1"/>
</dbReference>
<dbReference type="GO" id="GO:0016787">
    <property type="term" value="F:hydrolase activity"/>
    <property type="evidence" value="ECO:0007669"/>
    <property type="project" value="UniProtKB-KW"/>
</dbReference>
<proteinExistence type="inferred from homology"/>
<dbReference type="Pfam" id="PF02578">
    <property type="entry name" value="Cu-oxidase_4"/>
    <property type="match status" value="1"/>
</dbReference>
<dbReference type="Proteomes" id="UP000655830">
    <property type="component" value="Unassembled WGS sequence"/>
</dbReference>
<evidence type="ECO:0000256" key="10">
    <source>
        <dbReference type="ARBA" id="ARBA00049893"/>
    </source>
</evidence>
<reference evidence="12" key="1">
    <citation type="submission" date="2020-08" db="EMBL/GenBank/DDBJ databases">
        <title>Genome public.</title>
        <authorList>
            <person name="Liu C."/>
            <person name="Sun Q."/>
        </authorList>
    </citation>
    <scope>NUCLEOTIDE SEQUENCE</scope>
    <source>
        <strain evidence="12">NSJ-12</strain>
    </source>
</reference>